<feature type="transmembrane region" description="Helical" evidence="1">
    <location>
        <begin position="227"/>
        <end position="245"/>
    </location>
</feature>
<evidence type="ECO:0000313" key="2">
    <source>
        <dbReference type="EMBL" id="GMI26899.1"/>
    </source>
</evidence>
<keyword evidence="1" id="KW-0812">Transmembrane</keyword>
<keyword evidence="3" id="KW-1185">Reference proteome</keyword>
<keyword evidence="1" id="KW-0472">Membrane</keyword>
<feature type="transmembrane region" description="Helical" evidence="1">
    <location>
        <begin position="146"/>
        <end position="165"/>
    </location>
</feature>
<comment type="caution">
    <text evidence="2">The sequence shown here is derived from an EMBL/GenBank/DDBJ whole genome shotgun (WGS) entry which is preliminary data.</text>
</comment>
<feature type="transmembrane region" description="Helical" evidence="1">
    <location>
        <begin position="201"/>
        <end position="220"/>
    </location>
</feature>
<name>A0ABQ6MJ69_9STRA</name>
<feature type="transmembrane region" description="Helical" evidence="1">
    <location>
        <begin position="97"/>
        <end position="119"/>
    </location>
</feature>
<evidence type="ECO:0000313" key="3">
    <source>
        <dbReference type="Proteomes" id="UP001165060"/>
    </source>
</evidence>
<proteinExistence type="predicted"/>
<accession>A0ABQ6MJ69</accession>
<sequence>MVLRHTANHTLDKQIATTLFTTEHPFCDTVPCSYIGSTLVTQPTSSLLVVVLALQYLLAGAVVLYNAVKDGGWADKNCYRGCLPAPSDAPDGKARVWWAYAFLVWGVSVVFAGVSFQAFTFQLRCTGDPHGDAVCLHEKYDWVAQTYYILQSIGIDLFVVARSYRAMRKHTEMAKRYVILHSGLYVLCVCVAPPLRGYIVSMVFITPSFVVLRMINFVCLGDKILHAAWTIMSCSFLWYLAWIAFAPYGRWWEETGWWFSENDALHLPLVLFVPLAYVSVRKVKDKPAGDGVTLAETGKRLAAPEWSPLHFLIAATEETEEGALLTSKV</sequence>
<reference evidence="2 3" key="1">
    <citation type="journal article" date="2023" name="Commun. Biol.">
        <title>Genome analysis of Parmales, the sister group of diatoms, reveals the evolutionary specialization of diatoms from phago-mixotrophs to photoautotrophs.</title>
        <authorList>
            <person name="Ban H."/>
            <person name="Sato S."/>
            <person name="Yoshikawa S."/>
            <person name="Yamada K."/>
            <person name="Nakamura Y."/>
            <person name="Ichinomiya M."/>
            <person name="Sato N."/>
            <person name="Blanc-Mathieu R."/>
            <person name="Endo H."/>
            <person name="Kuwata A."/>
            <person name="Ogata H."/>
        </authorList>
    </citation>
    <scope>NUCLEOTIDE SEQUENCE [LARGE SCALE GENOMIC DNA]</scope>
</reference>
<dbReference type="Proteomes" id="UP001165060">
    <property type="component" value="Unassembled WGS sequence"/>
</dbReference>
<evidence type="ECO:0000256" key="1">
    <source>
        <dbReference type="SAM" id="Phobius"/>
    </source>
</evidence>
<keyword evidence="1" id="KW-1133">Transmembrane helix</keyword>
<protein>
    <submittedName>
        <fullName evidence="2">Uncharacterized protein</fullName>
    </submittedName>
</protein>
<dbReference type="EMBL" id="BRYB01001488">
    <property type="protein sequence ID" value="GMI26899.1"/>
    <property type="molecule type" value="Genomic_DNA"/>
</dbReference>
<feature type="transmembrane region" description="Helical" evidence="1">
    <location>
        <begin position="177"/>
        <end position="195"/>
    </location>
</feature>
<feature type="transmembrane region" description="Helical" evidence="1">
    <location>
        <begin position="47"/>
        <end position="68"/>
    </location>
</feature>
<organism evidence="2 3">
    <name type="scientific">Tetraparma gracilis</name>
    <dbReference type="NCBI Taxonomy" id="2962635"/>
    <lineage>
        <taxon>Eukaryota</taxon>
        <taxon>Sar</taxon>
        <taxon>Stramenopiles</taxon>
        <taxon>Ochrophyta</taxon>
        <taxon>Bolidophyceae</taxon>
        <taxon>Parmales</taxon>
        <taxon>Triparmaceae</taxon>
        <taxon>Tetraparma</taxon>
    </lineage>
</organism>
<gene>
    <name evidence="2" type="ORF">TeGR_g11714</name>
</gene>
<feature type="transmembrane region" description="Helical" evidence="1">
    <location>
        <begin position="265"/>
        <end position="280"/>
    </location>
</feature>